<evidence type="ECO:0000256" key="1">
    <source>
        <dbReference type="ARBA" id="ARBA00004459"/>
    </source>
</evidence>
<dbReference type="InterPro" id="IPR045851">
    <property type="entry name" value="AMP-bd_C_sf"/>
</dbReference>
<keyword evidence="8" id="KW-1133">Transmembrane helix</keyword>
<dbReference type="AlphaFoldDB" id="A0A3N7HPR6"/>
<keyword evidence="7 8" id="KW-0449">Lipoprotein</keyword>
<dbReference type="GO" id="GO:0009279">
    <property type="term" value="C:cell outer membrane"/>
    <property type="evidence" value="ECO:0007669"/>
    <property type="project" value="UniProtKB-SubCell"/>
</dbReference>
<name>A0A3N7HPR6_9BURK</name>
<evidence type="ECO:0000256" key="5">
    <source>
        <dbReference type="ARBA" id="ARBA00023139"/>
    </source>
</evidence>
<keyword evidence="3 8" id="KW-0732">Signal</keyword>
<evidence type="ECO:0000256" key="6">
    <source>
        <dbReference type="ARBA" id="ARBA00023237"/>
    </source>
</evidence>
<reference evidence="10 11" key="2">
    <citation type="submission" date="2018-12" db="EMBL/GenBank/DDBJ databases">
        <title>Rhizobacter gummiphilus sp. nov., a rubber-degrading bacterium isolated from the soil of a botanical garden in Japan.</title>
        <authorList>
            <person name="Shunsuke S.S."/>
        </authorList>
    </citation>
    <scope>NUCLEOTIDE SEQUENCE [LARGE SCALE GENOMIC DNA]</scope>
    <source>
        <strain evidence="10 11">S-16</strain>
    </source>
</reference>
<sequence>MSEAAVTNRLPRPAVLLRLACCTLVLALAGCKQDLYSKLQEADANQMLGVLLNSGLQASKASPDGKTWTVAVESDELGAALAVLRANGLPSQAHVNLGEVFKKDGLISTPTEERVRFIYGVSQELSATLSSIDGVITARVHVVLPNNDPLAENVKPSSASVFIKHRADVNVATLTPVVKNLVMRSVEGLTYDNVNVTVVAATPGEVGDQLRALQMRGPSTLTMALCAVTVLAVGLAALVLLRPQWLPAGLRRRTAALTHRSEARPHEAAS</sequence>
<dbReference type="InterPro" id="IPR003282">
    <property type="entry name" value="T3SS_SctJ"/>
</dbReference>
<dbReference type="Gene3D" id="3.30.300.30">
    <property type="match status" value="1"/>
</dbReference>
<evidence type="ECO:0000256" key="4">
    <source>
        <dbReference type="ARBA" id="ARBA00023136"/>
    </source>
</evidence>
<dbReference type="InterPro" id="IPR006182">
    <property type="entry name" value="FliF_N_dom"/>
</dbReference>
<proteinExistence type="inferred from homology"/>
<evidence type="ECO:0000313" key="10">
    <source>
        <dbReference type="EMBL" id="RQP22741.1"/>
    </source>
</evidence>
<evidence type="ECO:0000256" key="3">
    <source>
        <dbReference type="ARBA" id="ARBA00022729"/>
    </source>
</evidence>
<dbReference type="PRINTS" id="PR01338">
    <property type="entry name" value="TYPE3OMKPROT"/>
</dbReference>
<reference evidence="10 11" key="1">
    <citation type="submission" date="2018-08" db="EMBL/GenBank/DDBJ databases">
        <authorList>
            <person name="Khan S.A."/>
            <person name="Jeon C.O."/>
            <person name="Chun B.H."/>
            <person name="Jeong S.E."/>
        </authorList>
    </citation>
    <scope>NUCLEOTIDE SEQUENCE [LARGE SCALE GENOMIC DNA]</scope>
    <source>
        <strain evidence="10 11">S-16</strain>
    </source>
</reference>
<keyword evidence="4 8" id="KW-0472">Membrane</keyword>
<keyword evidence="6 8" id="KW-0998">Cell outer membrane</keyword>
<feature type="transmembrane region" description="Helical" evidence="8">
    <location>
        <begin position="221"/>
        <end position="241"/>
    </location>
</feature>
<dbReference type="Proteomes" id="UP000267464">
    <property type="component" value="Unassembled WGS sequence"/>
</dbReference>
<protein>
    <recommendedName>
        <fullName evidence="8">Lipoprotein</fullName>
    </recommendedName>
</protein>
<dbReference type="PANTHER" id="PTHR30046:SF2">
    <property type="entry name" value="YOP PROTEINS TRANSLOCATION LIPOPROTEIN J"/>
    <property type="match status" value="1"/>
</dbReference>
<organism evidence="10 11">
    <name type="scientific">Piscinibacter terrae</name>
    <dbReference type="NCBI Taxonomy" id="2496871"/>
    <lineage>
        <taxon>Bacteria</taxon>
        <taxon>Pseudomonadati</taxon>
        <taxon>Pseudomonadota</taxon>
        <taxon>Betaproteobacteria</taxon>
        <taxon>Burkholderiales</taxon>
        <taxon>Sphaerotilaceae</taxon>
        <taxon>Piscinibacter</taxon>
    </lineage>
</organism>
<evidence type="ECO:0000256" key="7">
    <source>
        <dbReference type="ARBA" id="ARBA00023288"/>
    </source>
</evidence>
<dbReference type="NCBIfam" id="TIGR02544">
    <property type="entry name" value="III_secr_YscJ"/>
    <property type="match status" value="1"/>
</dbReference>
<dbReference type="Gene3D" id="3.30.70.1530">
    <property type="entry name" value="Hypothetical protein rpa1041"/>
    <property type="match status" value="1"/>
</dbReference>
<dbReference type="InterPro" id="IPR043427">
    <property type="entry name" value="YscJ/FliF"/>
</dbReference>
<keyword evidence="5 8" id="KW-0564">Palmitate</keyword>
<dbReference type="Pfam" id="PF01514">
    <property type="entry name" value="YscJ_FliF"/>
    <property type="match status" value="1"/>
</dbReference>
<comment type="subcellular location">
    <subcellularLocation>
        <location evidence="1">Cell outer membrane</location>
        <topology evidence="1">Lipid-anchor</topology>
    </subcellularLocation>
</comment>
<dbReference type="OrthoDB" id="115186at2"/>
<keyword evidence="8" id="KW-0812">Transmembrane</keyword>
<dbReference type="PANTHER" id="PTHR30046">
    <property type="entry name" value="FLAGELLAR M-RING PROTEIN"/>
    <property type="match status" value="1"/>
</dbReference>
<gene>
    <name evidence="10" type="ORF">DZC73_20810</name>
</gene>
<evidence type="ECO:0000259" key="9">
    <source>
        <dbReference type="Pfam" id="PF01514"/>
    </source>
</evidence>
<comment type="similarity">
    <text evidence="2 8">Belongs to the YscJ lipoprotein family.</text>
</comment>
<dbReference type="GO" id="GO:0009306">
    <property type="term" value="P:protein secretion"/>
    <property type="evidence" value="ECO:0007669"/>
    <property type="project" value="InterPro"/>
</dbReference>
<evidence type="ECO:0000313" key="11">
    <source>
        <dbReference type="Proteomes" id="UP000267464"/>
    </source>
</evidence>
<dbReference type="EMBL" id="QUSW01000006">
    <property type="protein sequence ID" value="RQP22741.1"/>
    <property type="molecule type" value="Genomic_DNA"/>
</dbReference>
<evidence type="ECO:0000256" key="2">
    <source>
        <dbReference type="ARBA" id="ARBA00009509"/>
    </source>
</evidence>
<keyword evidence="11" id="KW-1185">Reference proteome</keyword>
<feature type="domain" description="Flagellar M-ring N-terminal" evidence="9">
    <location>
        <begin position="33"/>
        <end position="197"/>
    </location>
</feature>
<accession>A0A3N7HPR6</accession>
<comment type="caution">
    <text evidence="10">The sequence shown here is derived from an EMBL/GenBank/DDBJ whole genome shotgun (WGS) entry which is preliminary data.</text>
</comment>
<evidence type="ECO:0000256" key="8">
    <source>
        <dbReference type="RuleBase" id="RU364102"/>
    </source>
</evidence>